<protein>
    <submittedName>
        <fullName evidence="2">Uncharacterized protein</fullName>
    </submittedName>
</protein>
<name>A0A923M955_9BURK</name>
<reference evidence="2" key="1">
    <citation type="submission" date="2020-08" db="EMBL/GenBank/DDBJ databases">
        <title>Ramlibacter sp. GTP1 16S ribosomal RNA gene genome sequencing and assembly.</title>
        <authorList>
            <person name="Kang M."/>
        </authorList>
    </citation>
    <scope>NUCLEOTIDE SEQUENCE</scope>
    <source>
        <strain evidence="2">GTP1</strain>
    </source>
</reference>
<keyword evidence="3" id="KW-1185">Reference proteome</keyword>
<dbReference type="Proteomes" id="UP000596827">
    <property type="component" value="Unassembled WGS sequence"/>
</dbReference>
<dbReference type="RefSeq" id="WP_187081496.1">
    <property type="nucleotide sequence ID" value="NZ_JACORU010000003.1"/>
</dbReference>
<evidence type="ECO:0000313" key="3">
    <source>
        <dbReference type="Proteomes" id="UP000596827"/>
    </source>
</evidence>
<organism evidence="2 3">
    <name type="scientific">Ramlibacter albus</name>
    <dbReference type="NCBI Taxonomy" id="2079448"/>
    <lineage>
        <taxon>Bacteria</taxon>
        <taxon>Pseudomonadati</taxon>
        <taxon>Pseudomonadota</taxon>
        <taxon>Betaproteobacteria</taxon>
        <taxon>Burkholderiales</taxon>
        <taxon>Comamonadaceae</taxon>
        <taxon>Ramlibacter</taxon>
    </lineage>
</organism>
<evidence type="ECO:0000256" key="1">
    <source>
        <dbReference type="SAM" id="MobiDB-lite"/>
    </source>
</evidence>
<proteinExistence type="predicted"/>
<gene>
    <name evidence="2" type="ORF">H8R02_11315</name>
</gene>
<comment type="caution">
    <text evidence="2">The sequence shown here is derived from an EMBL/GenBank/DDBJ whole genome shotgun (WGS) entry which is preliminary data.</text>
</comment>
<dbReference type="EMBL" id="JACORU010000003">
    <property type="protein sequence ID" value="MBC5765044.1"/>
    <property type="molecule type" value="Genomic_DNA"/>
</dbReference>
<feature type="region of interest" description="Disordered" evidence="1">
    <location>
        <begin position="1"/>
        <end position="48"/>
    </location>
</feature>
<sequence>MRFAAPDFSKQTPPPVDRALADAAEGAPRSMASTSPPWPADSPPDDLDERVRLAGEWQVGEW</sequence>
<dbReference type="AlphaFoldDB" id="A0A923M955"/>
<accession>A0A923M955</accession>
<evidence type="ECO:0000313" key="2">
    <source>
        <dbReference type="EMBL" id="MBC5765044.1"/>
    </source>
</evidence>